<evidence type="ECO:0000256" key="5">
    <source>
        <dbReference type="SAM" id="MobiDB-lite"/>
    </source>
</evidence>
<keyword evidence="8" id="KW-1185">Reference proteome</keyword>
<dbReference type="PROSITE" id="PS00109">
    <property type="entry name" value="PROTEIN_KINASE_TYR"/>
    <property type="match status" value="1"/>
</dbReference>
<evidence type="ECO:0000256" key="1">
    <source>
        <dbReference type="ARBA" id="ARBA00022679"/>
    </source>
</evidence>
<sequence>MDLYRGELIGKYEVITQLSVGGMAELFLGFTSGPGGFRKYVAIKRILPDVRSNEQFERMFLDEARITAAFNHPNIAQVYELGQEDDGLFLAMEFVAGQNLDQLTDACRRRRQPLPLGMSLAVGRDVCMALHYAHTFAGPSGRPSPVIHRDVAQKNIMVTYDGVVKLLDFGIAKARGSLERTHVGTVKGTAGYMSPEQVRGDPIDGRSDLFSLGVVLWELVTGQRLFEGKTERDEMVNILEAPIPSPRQRAGQVSEEVSAVILKALERNAGDRWQSGRDMARALEDAAGRMMFDTDRRAALMRSLFQSKMASTRALLDSADVGKAPAPSGPEPAVIVSPDVGEPESWEPSTPLPRAEDEELAAEAASLSARATALPEDDSVTRDATRGPWAIILLALVVGGGFLIWKLVPALDEQVEPEPKVPAFVDPRLRQFPESGQPIPPPVQAADAGSAAVAEPVEQTGKKEETPGKKETGKPSKRGAPVQTGLLTLVITPEASVFLDNELLGRTPIFNKAMRTGTHYLLVLGPDGQKRRLSVPIKAGKPVVLKLSLNEIPLR</sequence>
<dbReference type="InterPro" id="IPR011009">
    <property type="entry name" value="Kinase-like_dom_sf"/>
</dbReference>
<dbReference type="Pfam" id="PF00069">
    <property type="entry name" value="Pkinase"/>
    <property type="match status" value="1"/>
</dbReference>
<gene>
    <name evidence="7" type="ORF">POL68_25855</name>
</gene>
<name>A0ABT5DEB1_9BACT</name>
<dbReference type="PANTHER" id="PTHR43289">
    <property type="entry name" value="MITOGEN-ACTIVATED PROTEIN KINASE KINASE KINASE 20-RELATED"/>
    <property type="match status" value="1"/>
</dbReference>
<dbReference type="PANTHER" id="PTHR43289:SF6">
    <property type="entry name" value="SERINE_THREONINE-PROTEIN KINASE NEKL-3"/>
    <property type="match status" value="1"/>
</dbReference>
<accession>A0ABT5DEB1</accession>
<dbReference type="CDD" id="cd14014">
    <property type="entry name" value="STKc_PknB_like"/>
    <property type="match status" value="1"/>
</dbReference>
<dbReference type="InterPro" id="IPR008266">
    <property type="entry name" value="Tyr_kinase_AS"/>
</dbReference>
<dbReference type="Gene3D" id="1.10.510.10">
    <property type="entry name" value="Transferase(Phosphotransferase) domain 1"/>
    <property type="match status" value="1"/>
</dbReference>
<dbReference type="SMART" id="SM00219">
    <property type="entry name" value="TyrKc"/>
    <property type="match status" value="1"/>
</dbReference>
<proteinExistence type="predicted"/>
<evidence type="ECO:0000313" key="7">
    <source>
        <dbReference type="EMBL" id="MDC0711919.1"/>
    </source>
</evidence>
<feature type="region of interest" description="Disordered" evidence="5">
    <location>
        <begin position="320"/>
        <end position="382"/>
    </location>
</feature>
<keyword evidence="3 7" id="KW-0418">Kinase</keyword>
<dbReference type="InterPro" id="IPR000719">
    <property type="entry name" value="Prot_kinase_dom"/>
</dbReference>
<evidence type="ECO:0000256" key="4">
    <source>
        <dbReference type="ARBA" id="ARBA00022840"/>
    </source>
</evidence>
<dbReference type="RefSeq" id="WP_272141932.1">
    <property type="nucleotide sequence ID" value="NZ_JAQNDM010000002.1"/>
</dbReference>
<feature type="compositionally biased region" description="Basic and acidic residues" evidence="5">
    <location>
        <begin position="460"/>
        <end position="474"/>
    </location>
</feature>
<feature type="domain" description="Protein kinase" evidence="6">
    <location>
        <begin position="12"/>
        <end position="292"/>
    </location>
</feature>
<dbReference type="Gene3D" id="3.30.200.20">
    <property type="entry name" value="Phosphorylase Kinase, domain 1"/>
    <property type="match status" value="1"/>
</dbReference>
<evidence type="ECO:0000256" key="2">
    <source>
        <dbReference type="ARBA" id="ARBA00022741"/>
    </source>
</evidence>
<feature type="compositionally biased region" description="Low complexity" evidence="5">
    <location>
        <begin position="444"/>
        <end position="457"/>
    </location>
</feature>
<evidence type="ECO:0000313" key="8">
    <source>
        <dbReference type="Proteomes" id="UP001221838"/>
    </source>
</evidence>
<dbReference type="EMBL" id="JAQNDM010000002">
    <property type="protein sequence ID" value="MDC0711919.1"/>
    <property type="molecule type" value="Genomic_DNA"/>
</dbReference>
<comment type="caution">
    <text evidence="7">The sequence shown here is derived from an EMBL/GenBank/DDBJ whole genome shotgun (WGS) entry which is preliminary data.</text>
</comment>
<dbReference type="GO" id="GO:0016301">
    <property type="term" value="F:kinase activity"/>
    <property type="evidence" value="ECO:0007669"/>
    <property type="project" value="UniProtKB-KW"/>
</dbReference>
<reference evidence="7 8" key="1">
    <citation type="submission" date="2022-11" db="EMBL/GenBank/DDBJ databases">
        <title>Minimal conservation of predation-associated metabolite biosynthetic gene clusters underscores biosynthetic potential of Myxococcota including descriptions for ten novel species: Archangium lansinium sp. nov., Myxococcus landrumus sp. nov., Nannocystis bai.</title>
        <authorList>
            <person name="Ahearne A."/>
            <person name="Stevens C."/>
            <person name="Dowd S."/>
        </authorList>
    </citation>
    <scope>NUCLEOTIDE SEQUENCE [LARGE SCALE GENOMIC DNA]</scope>
    <source>
        <strain evidence="7 8">NCWAL01</strain>
    </source>
</reference>
<organism evidence="7 8">
    <name type="scientific">Stigmatella ashevillensis</name>
    <dbReference type="NCBI Taxonomy" id="2995309"/>
    <lineage>
        <taxon>Bacteria</taxon>
        <taxon>Pseudomonadati</taxon>
        <taxon>Myxococcota</taxon>
        <taxon>Myxococcia</taxon>
        <taxon>Myxococcales</taxon>
        <taxon>Cystobacterineae</taxon>
        <taxon>Archangiaceae</taxon>
        <taxon>Stigmatella</taxon>
    </lineage>
</organism>
<keyword evidence="4" id="KW-0067">ATP-binding</keyword>
<evidence type="ECO:0000256" key="3">
    <source>
        <dbReference type="ARBA" id="ARBA00022777"/>
    </source>
</evidence>
<feature type="compositionally biased region" description="Low complexity" evidence="5">
    <location>
        <begin position="362"/>
        <end position="374"/>
    </location>
</feature>
<dbReference type="InterPro" id="IPR020635">
    <property type="entry name" value="Tyr_kinase_cat_dom"/>
</dbReference>
<feature type="region of interest" description="Disordered" evidence="5">
    <location>
        <begin position="431"/>
        <end position="480"/>
    </location>
</feature>
<keyword evidence="1" id="KW-0808">Transferase</keyword>
<evidence type="ECO:0000259" key="6">
    <source>
        <dbReference type="PROSITE" id="PS50011"/>
    </source>
</evidence>
<dbReference type="SUPFAM" id="SSF56112">
    <property type="entry name" value="Protein kinase-like (PK-like)"/>
    <property type="match status" value="1"/>
</dbReference>
<protein>
    <submittedName>
        <fullName evidence="7">Serine/threonine-protein kinase</fullName>
    </submittedName>
</protein>
<dbReference type="PROSITE" id="PS50011">
    <property type="entry name" value="PROTEIN_KINASE_DOM"/>
    <property type="match status" value="1"/>
</dbReference>
<dbReference type="Proteomes" id="UP001221838">
    <property type="component" value="Unassembled WGS sequence"/>
</dbReference>
<keyword evidence="2" id="KW-0547">Nucleotide-binding</keyword>